<evidence type="ECO:0000313" key="2">
    <source>
        <dbReference type="Proteomes" id="UP000000467"/>
    </source>
</evidence>
<dbReference type="Pfam" id="PF13432">
    <property type="entry name" value="TPR_16"/>
    <property type="match status" value="1"/>
</dbReference>
<keyword evidence="2" id="KW-1185">Reference proteome</keyword>
<dbReference type="eggNOG" id="COG0457">
    <property type="taxonomic scope" value="Bacteria"/>
</dbReference>
<dbReference type="PANTHER" id="PTHR12558">
    <property type="entry name" value="CELL DIVISION CYCLE 16,23,27"/>
    <property type="match status" value="1"/>
</dbReference>
<sequence length="635" mass="72573">MKADKAEQLLIKGHEALEAGDFRAAAEAFAEALKEEDSTPPRNNLAYAVFMGGEPRRALEVIEPLLNPEGGSSQANPFTYALAARIYCSLGQEKEARRWLRKAERSFDEGLSALRHRRAGALEMRTFQEYTAIIMQAAGDLRDHRLVFDLYRRWESYHVLTENRYLAGVASFNMGRYKRAASLWGSIAHAHPLFSDMELVAFLMERDIFPPFELSYKHHSEEKLMKMVQDAAADEEARRRCVENGFFRIRTLAQIAEERDSEGSQVALYNLVYYGGEWGEKLGRKVLENSWFPLPLKMGAAHALVDRGILREDEPVPVLIDGEQRLIHFKTISVMLEPDEELDKVVQHAVELRDQGKIAEATSLLQDLLQQEKYYPPAMMTLANLLRQQDKLEEALDLMELLEETAPEDPAVLFNFAALMLQMDDPEQARAYLNRIDPDEITEEIRSKIELLEEEIEKAELRDDLLSLPERIMKFFTEDQRQEIEKKTLPADATLARGLKNMPANWLTAACKAHGLKPLRHRREREDQLVEFLTDRKNLARAVENLDAAERELLEYLLQRGGWSRLNAVTRKFGSMEGDGFYWEEKKPQSILGTLWSRALVMVGRTSVSGQRCKIATIPIELREPLGEILGNSNG</sequence>
<name>K4LEI4_THEPS</name>
<dbReference type="Pfam" id="PF14559">
    <property type="entry name" value="TPR_19"/>
    <property type="match status" value="1"/>
</dbReference>
<dbReference type="Proteomes" id="UP000000467">
    <property type="component" value="Chromosome"/>
</dbReference>
<dbReference type="STRING" id="1089553.Tph_c02500"/>
<dbReference type="InterPro" id="IPR011990">
    <property type="entry name" value="TPR-like_helical_dom_sf"/>
</dbReference>
<organism evidence="1 2">
    <name type="scientific">Thermacetogenium phaeum (strain ATCC BAA-254 / DSM 26808 / PB)</name>
    <dbReference type="NCBI Taxonomy" id="1089553"/>
    <lineage>
        <taxon>Bacteria</taxon>
        <taxon>Bacillati</taxon>
        <taxon>Bacillota</taxon>
        <taxon>Clostridia</taxon>
        <taxon>Thermoanaerobacterales</taxon>
        <taxon>Thermoanaerobacteraceae</taxon>
        <taxon>Thermacetogenium</taxon>
    </lineage>
</organism>
<gene>
    <name evidence="1" type="ordered locus">Tph_c02500</name>
</gene>
<proteinExistence type="predicted"/>
<evidence type="ECO:0000313" key="1">
    <source>
        <dbReference type="EMBL" id="AFV10497.1"/>
    </source>
</evidence>
<dbReference type="EMBL" id="CP003732">
    <property type="protein sequence ID" value="AFV10497.1"/>
    <property type="molecule type" value="Genomic_DNA"/>
</dbReference>
<dbReference type="PANTHER" id="PTHR12558:SF13">
    <property type="entry name" value="CELL DIVISION CYCLE PROTEIN 27 HOMOLOG"/>
    <property type="match status" value="1"/>
</dbReference>
<dbReference type="OrthoDB" id="1723031at2"/>
<dbReference type="SUPFAM" id="SSF48452">
    <property type="entry name" value="TPR-like"/>
    <property type="match status" value="1"/>
</dbReference>
<dbReference type="HOGENOM" id="CLU_435987_0_0_9"/>
<dbReference type="AlphaFoldDB" id="K4LEI4"/>
<reference evidence="1 2" key="1">
    <citation type="journal article" date="2012" name="BMC Genomics">
        <title>Genome-guided analysis of physiological and morphological traits of the fermentative acetate oxidizer Thermacetogenium phaeum.</title>
        <authorList>
            <person name="Oehler D."/>
            <person name="Poehlein A."/>
            <person name="Leimbach A."/>
            <person name="Muller N."/>
            <person name="Daniel R."/>
            <person name="Gottschalk G."/>
            <person name="Schink B."/>
        </authorList>
    </citation>
    <scope>NUCLEOTIDE SEQUENCE [LARGE SCALE GENOMIC DNA]</scope>
    <source>
        <strain evidence="2">ATCC BAA-254 / DSM 26808 / PB</strain>
    </source>
</reference>
<protein>
    <submittedName>
        <fullName evidence="1">TPR domain-containing protein</fullName>
    </submittedName>
</protein>
<dbReference type="KEGG" id="tpz:Tph_c02500"/>
<dbReference type="RefSeq" id="WP_015049416.1">
    <property type="nucleotide sequence ID" value="NC_018870.1"/>
</dbReference>
<dbReference type="Gene3D" id="1.25.40.10">
    <property type="entry name" value="Tetratricopeptide repeat domain"/>
    <property type="match status" value="2"/>
</dbReference>
<accession>K4LEI4</accession>